<evidence type="ECO:0000259" key="2">
    <source>
        <dbReference type="PROSITE" id="PS50887"/>
    </source>
</evidence>
<feature type="transmembrane region" description="Helical" evidence="1">
    <location>
        <begin position="87"/>
        <end position="110"/>
    </location>
</feature>
<keyword evidence="1" id="KW-0812">Transmembrane</keyword>
<protein>
    <submittedName>
        <fullName evidence="3">Diguanylate cyclase (GGDEF)-like protein</fullName>
    </submittedName>
</protein>
<feature type="transmembrane region" description="Helical" evidence="1">
    <location>
        <begin position="21"/>
        <end position="43"/>
    </location>
</feature>
<name>A0ABR6BH42_9PSEU</name>
<keyword evidence="1" id="KW-1133">Transmembrane helix</keyword>
<proteinExistence type="predicted"/>
<dbReference type="InterPro" id="IPR043128">
    <property type="entry name" value="Rev_trsase/Diguanyl_cyclase"/>
</dbReference>
<dbReference type="SMART" id="SM00267">
    <property type="entry name" value="GGDEF"/>
    <property type="match status" value="1"/>
</dbReference>
<accession>A0ABR6BH42</accession>
<dbReference type="RefSeq" id="WP_042221187.1">
    <property type="nucleotide sequence ID" value="NZ_BAAABQ010000009.1"/>
</dbReference>
<feature type="transmembrane region" description="Helical" evidence="1">
    <location>
        <begin position="204"/>
        <end position="237"/>
    </location>
</feature>
<dbReference type="PROSITE" id="PS50887">
    <property type="entry name" value="GGDEF"/>
    <property type="match status" value="1"/>
</dbReference>
<evidence type="ECO:0000313" key="3">
    <source>
        <dbReference type="EMBL" id="MBA8926085.1"/>
    </source>
</evidence>
<feature type="domain" description="GGDEF" evidence="2">
    <location>
        <begin position="280"/>
        <end position="414"/>
    </location>
</feature>
<dbReference type="PANTHER" id="PTHR45138">
    <property type="entry name" value="REGULATORY COMPONENTS OF SENSORY TRANSDUCTION SYSTEM"/>
    <property type="match status" value="1"/>
</dbReference>
<evidence type="ECO:0000256" key="1">
    <source>
        <dbReference type="SAM" id="Phobius"/>
    </source>
</evidence>
<dbReference type="NCBIfam" id="TIGR00254">
    <property type="entry name" value="GGDEF"/>
    <property type="match status" value="1"/>
</dbReference>
<dbReference type="Proteomes" id="UP000517916">
    <property type="component" value="Unassembled WGS sequence"/>
</dbReference>
<dbReference type="CDD" id="cd01949">
    <property type="entry name" value="GGDEF"/>
    <property type="match status" value="1"/>
</dbReference>
<keyword evidence="1" id="KW-0472">Membrane</keyword>
<dbReference type="InterPro" id="IPR000160">
    <property type="entry name" value="GGDEF_dom"/>
</dbReference>
<dbReference type="Gene3D" id="3.30.70.270">
    <property type="match status" value="1"/>
</dbReference>
<feature type="transmembrane region" description="Helical" evidence="1">
    <location>
        <begin position="130"/>
        <end position="150"/>
    </location>
</feature>
<evidence type="ECO:0000313" key="4">
    <source>
        <dbReference type="Proteomes" id="UP000517916"/>
    </source>
</evidence>
<reference evidence="3 4" key="1">
    <citation type="submission" date="2020-08" db="EMBL/GenBank/DDBJ databases">
        <title>Genomic Encyclopedia of Archaeal and Bacterial Type Strains, Phase II (KMG-II): from individual species to whole genera.</title>
        <authorList>
            <person name="Goeker M."/>
        </authorList>
    </citation>
    <scope>NUCLEOTIDE SEQUENCE [LARGE SCALE GENOMIC DNA]</scope>
    <source>
        <strain evidence="3 4">DSM 43850</strain>
    </source>
</reference>
<dbReference type="EMBL" id="JACJID010000002">
    <property type="protein sequence ID" value="MBA8926085.1"/>
    <property type="molecule type" value="Genomic_DNA"/>
</dbReference>
<dbReference type="SUPFAM" id="SSF55073">
    <property type="entry name" value="Nucleotide cyclase"/>
    <property type="match status" value="1"/>
</dbReference>
<keyword evidence="4" id="KW-1185">Reference proteome</keyword>
<sequence length="419" mass="45383">MNRPFPLRPATWALRHAPRSVLVFYLSVEALALVLVFALPSPAPTGLDWLHFAVLLGLGVAQAELSRRTERLRRYLVGTVNADMASVWTFAGALVLPSLLAALLTVGVYLHLIGRVWRAPSSRPTNRIVFSASTVVLACLAVGPVLRAVAGGTELDMGPRGLVAVALAMLAYTLINSVLVFVGLRLRHPDSPLSTLTGGWDNNVLELATLCLGAMTAAVLASRPYLVPLILLPIVMLHRSMLMRQFQEMATRDQKTGVLNAVAWHDVATRELDRATRQLGGFGVLMIDIDHFKRVNDTHGHLVGDTVLKHVAVALEQHVRDYDSVGRFGGEEFVVLLPETPHADVISVAERLRNAIGDLVIRDQAATVTDLSASIGVAVYPHDGLVIDRLLMAADNALYVAKRTGRNRVVSLADRGESA</sequence>
<organism evidence="3 4">
    <name type="scientific">Kutzneria viridogrisea</name>
    <dbReference type="NCBI Taxonomy" id="47990"/>
    <lineage>
        <taxon>Bacteria</taxon>
        <taxon>Bacillati</taxon>
        <taxon>Actinomycetota</taxon>
        <taxon>Actinomycetes</taxon>
        <taxon>Pseudonocardiales</taxon>
        <taxon>Pseudonocardiaceae</taxon>
        <taxon>Kutzneria</taxon>
    </lineage>
</organism>
<dbReference type="Pfam" id="PF00990">
    <property type="entry name" value="GGDEF"/>
    <property type="match status" value="1"/>
</dbReference>
<comment type="caution">
    <text evidence="3">The sequence shown here is derived from an EMBL/GenBank/DDBJ whole genome shotgun (WGS) entry which is preliminary data.</text>
</comment>
<gene>
    <name evidence="3" type="ORF">BC739_003284</name>
</gene>
<dbReference type="InterPro" id="IPR050469">
    <property type="entry name" value="Diguanylate_Cyclase"/>
</dbReference>
<dbReference type="InterPro" id="IPR029787">
    <property type="entry name" value="Nucleotide_cyclase"/>
</dbReference>
<feature type="transmembrane region" description="Helical" evidence="1">
    <location>
        <begin position="162"/>
        <end position="184"/>
    </location>
</feature>
<dbReference type="PANTHER" id="PTHR45138:SF9">
    <property type="entry name" value="DIGUANYLATE CYCLASE DGCM-RELATED"/>
    <property type="match status" value="1"/>
</dbReference>